<keyword evidence="1" id="KW-0479">Metal-binding</keyword>
<dbReference type="Proteomes" id="UP001642484">
    <property type="component" value="Unassembled WGS sequence"/>
</dbReference>
<evidence type="ECO:0000259" key="2">
    <source>
        <dbReference type="PROSITE" id="PS50158"/>
    </source>
</evidence>
<keyword evidence="1" id="KW-0862">Zinc</keyword>
<dbReference type="EMBL" id="CAXAMN010023651">
    <property type="protein sequence ID" value="CAK9079383.1"/>
    <property type="molecule type" value="Genomic_DNA"/>
</dbReference>
<evidence type="ECO:0000256" key="1">
    <source>
        <dbReference type="PROSITE-ProRule" id="PRU00047"/>
    </source>
</evidence>
<dbReference type="PROSITE" id="PS50158">
    <property type="entry name" value="ZF_CCHC"/>
    <property type="match status" value="1"/>
</dbReference>
<keyword evidence="1" id="KW-0863">Zinc-finger</keyword>
<gene>
    <name evidence="3" type="ORF">CCMP2556_LOCUS39090</name>
</gene>
<protein>
    <recommendedName>
        <fullName evidence="2">CCHC-type domain-containing protein</fullName>
    </recommendedName>
</protein>
<feature type="domain" description="CCHC-type" evidence="2">
    <location>
        <begin position="318"/>
        <end position="334"/>
    </location>
</feature>
<evidence type="ECO:0000313" key="4">
    <source>
        <dbReference type="Proteomes" id="UP001642484"/>
    </source>
</evidence>
<accession>A0ABP0PUX0</accession>
<name>A0ABP0PUX0_9DINO</name>
<evidence type="ECO:0000313" key="3">
    <source>
        <dbReference type="EMBL" id="CAK9079383.1"/>
    </source>
</evidence>
<comment type="caution">
    <text evidence="3">The sequence shown here is derived from an EMBL/GenBank/DDBJ whole genome shotgun (WGS) entry which is preliminary data.</text>
</comment>
<reference evidence="3 4" key="1">
    <citation type="submission" date="2024-02" db="EMBL/GenBank/DDBJ databases">
        <authorList>
            <person name="Chen Y."/>
            <person name="Shah S."/>
            <person name="Dougan E. K."/>
            <person name="Thang M."/>
            <person name="Chan C."/>
        </authorList>
    </citation>
    <scope>NUCLEOTIDE SEQUENCE [LARGE SCALE GENOMIC DNA]</scope>
</reference>
<sequence>MADESSAPGLLEKVTILVTTSPIPSHPSPILLRTLFGSFQKHLAAAVNCQIVLVCDGFARSDGKDQLCSEEAYSRFLTSIQELCAAGELGNCRVLVLQSCHGYGLALSAALSEVATEFVLVVQHDWLFVRDVDLTLVVDAMDKDPAIKYIGMQSLTTLDYARRMQLRYKLQLPSERIVAGLRLVPQLLWYDKPHLCRKRHYVEVVLPEANMTVLENPERRYGVERMWPKLLNSQNLAEDHLRYGTFFWDVGAEVVYHLSGRKLLAQTNPDAEKLQVEGLRGVATSTATFTAVAAERTMYIDGLAMPKIKLPSRSFKGRCYICGERGHSKANCQRRSDLESKPEAVVGCAAGSEIPPGKKSDPSFSMHLLASISQLLFQVHHVLQRF</sequence>
<organism evidence="3 4">
    <name type="scientific">Durusdinium trenchii</name>
    <dbReference type="NCBI Taxonomy" id="1381693"/>
    <lineage>
        <taxon>Eukaryota</taxon>
        <taxon>Sar</taxon>
        <taxon>Alveolata</taxon>
        <taxon>Dinophyceae</taxon>
        <taxon>Suessiales</taxon>
        <taxon>Symbiodiniaceae</taxon>
        <taxon>Durusdinium</taxon>
    </lineage>
</organism>
<dbReference type="InterPro" id="IPR001878">
    <property type="entry name" value="Znf_CCHC"/>
</dbReference>
<keyword evidence="4" id="KW-1185">Reference proteome</keyword>
<proteinExistence type="predicted"/>